<protein>
    <submittedName>
        <fullName evidence="1">Uncharacterized protein</fullName>
    </submittedName>
</protein>
<accession>A0A0E9QZP4</accession>
<organism evidence="1">
    <name type="scientific">Anguilla anguilla</name>
    <name type="common">European freshwater eel</name>
    <name type="synonym">Muraena anguilla</name>
    <dbReference type="NCBI Taxonomy" id="7936"/>
    <lineage>
        <taxon>Eukaryota</taxon>
        <taxon>Metazoa</taxon>
        <taxon>Chordata</taxon>
        <taxon>Craniata</taxon>
        <taxon>Vertebrata</taxon>
        <taxon>Euteleostomi</taxon>
        <taxon>Actinopterygii</taxon>
        <taxon>Neopterygii</taxon>
        <taxon>Teleostei</taxon>
        <taxon>Anguilliformes</taxon>
        <taxon>Anguillidae</taxon>
        <taxon>Anguilla</taxon>
    </lineage>
</organism>
<reference evidence="1" key="2">
    <citation type="journal article" date="2015" name="Fish Shellfish Immunol.">
        <title>Early steps in the European eel (Anguilla anguilla)-Vibrio vulnificus interaction in the gills: Role of the RtxA13 toxin.</title>
        <authorList>
            <person name="Callol A."/>
            <person name="Pajuelo D."/>
            <person name="Ebbesson L."/>
            <person name="Teles M."/>
            <person name="MacKenzie S."/>
            <person name="Amaro C."/>
        </authorList>
    </citation>
    <scope>NUCLEOTIDE SEQUENCE</scope>
</reference>
<name>A0A0E9QZP4_ANGAN</name>
<proteinExistence type="predicted"/>
<reference evidence="1" key="1">
    <citation type="submission" date="2014-11" db="EMBL/GenBank/DDBJ databases">
        <authorList>
            <person name="Amaro Gonzalez C."/>
        </authorList>
    </citation>
    <scope>NUCLEOTIDE SEQUENCE</scope>
</reference>
<evidence type="ECO:0000313" key="1">
    <source>
        <dbReference type="EMBL" id="JAH21720.1"/>
    </source>
</evidence>
<dbReference type="EMBL" id="GBXM01091133">
    <property type="protein sequence ID" value="JAH17444.1"/>
    <property type="molecule type" value="Transcribed_RNA"/>
</dbReference>
<sequence length="15" mass="1937">MSFSPLFLFFFLFFF</sequence>
<dbReference type="EMBL" id="GBXM01086857">
    <property type="protein sequence ID" value="JAH21720.1"/>
    <property type="molecule type" value="Transcribed_RNA"/>
</dbReference>